<dbReference type="Proteomes" id="UP000078336">
    <property type="component" value="Unassembled WGS sequence"/>
</dbReference>
<dbReference type="PROSITE" id="PS51186">
    <property type="entry name" value="GNAT"/>
    <property type="match status" value="1"/>
</dbReference>
<dbReference type="GO" id="GO:0016747">
    <property type="term" value="F:acyltransferase activity, transferring groups other than amino-acyl groups"/>
    <property type="evidence" value="ECO:0007669"/>
    <property type="project" value="InterPro"/>
</dbReference>
<dbReference type="SUPFAM" id="SSF55729">
    <property type="entry name" value="Acyl-CoA N-acyltransferases (Nat)"/>
    <property type="match status" value="1"/>
</dbReference>
<dbReference type="Pfam" id="PF00583">
    <property type="entry name" value="Acetyltransf_1"/>
    <property type="match status" value="1"/>
</dbReference>
<reference evidence="2 3" key="1">
    <citation type="submission" date="2016-03" db="EMBL/GenBank/DDBJ databases">
        <title>Spore heat resistance.</title>
        <authorList>
            <person name="Boekhorst J."/>
            <person name="Berendsen E.M."/>
            <person name="Wells-Bennik M.H."/>
            <person name="Kuipers O.P."/>
        </authorList>
    </citation>
    <scope>NUCLEOTIDE SEQUENCE [LARGE SCALE GENOMIC DNA]</scope>
    <source>
        <strain evidence="2 3">AF16</strain>
    </source>
</reference>
<proteinExistence type="predicted"/>
<dbReference type="OrthoDB" id="7365228at2"/>
<evidence type="ECO:0000259" key="1">
    <source>
        <dbReference type="PROSITE" id="PS51186"/>
    </source>
</evidence>
<dbReference type="AlphaFoldDB" id="A0A178TK12"/>
<dbReference type="CDD" id="cd04301">
    <property type="entry name" value="NAT_SF"/>
    <property type="match status" value="1"/>
</dbReference>
<feature type="domain" description="N-acetyltransferase" evidence="1">
    <location>
        <begin position="1"/>
        <end position="139"/>
    </location>
</feature>
<dbReference type="InterPro" id="IPR000182">
    <property type="entry name" value="GNAT_dom"/>
</dbReference>
<comment type="caution">
    <text evidence="2">The sequence shown here is derived from an EMBL/GenBank/DDBJ whole genome shotgun (WGS) entry which is preliminary data.</text>
</comment>
<name>A0A178TK12_9BACL</name>
<dbReference type="InterPro" id="IPR016181">
    <property type="entry name" value="Acyl_CoA_acyltransferase"/>
</dbReference>
<dbReference type="EMBL" id="LUCQ01000021">
    <property type="protein sequence ID" value="OAO82557.1"/>
    <property type="molecule type" value="Genomic_DNA"/>
</dbReference>
<evidence type="ECO:0000313" key="2">
    <source>
        <dbReference type="EMBL" id="OAO82557.1"/>
    </source>
</evidence>
<dbReference type="RefSeq" id="WP_004891601.1">
    <property type="nucleotide sequence ID" value="NZ_JABJUR010000022.1"/>
</dbReference>
<gene>
    <name evidence="2" type="ORF">TAF16_0244</name>
</gene>
<accession>A0A178TK12</accession>
<dbReference type="PATRIC" id="fig|33934.6.peg.2394"/>
<keyword evidence="3" id="KW-1185">Reference proteome</keyword>
<sequence length="161" mass="17741">MNIIPTHLADHSTVQKFFNAHWGSPQMVVSTGVYDCSELDGFAALQDNGEIAGLITFVIHKGECEIVSLDSVIENQGIGSALLEQVETFAAQHGCALILLITTNDNLRALRFYQKRGYQIVKVFPNAVEKARQIKPSIPLFSADGIPIRDELMLVKQLMSV</sequence>
<organism evidence="2 3">
    <name type="scientific">Anoxybacillus flavithermus</name>
    <dbReference type="NCBI Taxonomy" id="33934"/>
    <lineage>
        <taxon>Bacteria</taxon>
        <taxon>Bacillati</taxon>
        <taxon>Bacillota</taxon>
        <taxon>Bacilli</taxon>
        <taxon>Bacillales</taxon>
        <taxon>Anoxybacillaceae</taxon>
        <taxon>Anoxybacillus</taxon>
    </lineage>
</organism>
<dbReference type="Gene3D" id="3.40.630.30">
    <property type="match status" value="1"/>
</dbReference>
<protein>
    <submittedName>
        <fullName evidence="2">DNA-3-methyladenine glycosylase</fullName>
    </submittedName>
</protein>
<evidence type="ECO:0000313" key="3">
    <source>
        <dbReference type="Proteomes" id="UP000078336"/>
    </source>
</evidence>